<keyword evidence="1" id="KW-1015">Disulfide bond</keyword>
<keyword evidence="4" id="KW-0732">Signal</keyword>
<gene>
    <name evidence="6" type="ORF">EEDITHA_LOCUS20489</name>
</gene>
<evidence type="ECO:0000256" key="1">
    <source>
        <dbReference type="ARBA" id="ARBA00023157"/>
    </source>
</evidence>
<feature type="chain" id="PRO_5043415102" description="Peptidase S1 domain-containing protein" evidence="4">
    <location>
        <begin position="22"/>
        <end position="348"/>
    </location>
</feature>
<dbReference type="Pfam" id="PF00089">
    <property type="entry name" value="Trypsin"/>
    <property type="match status" value="1"/>
</dbReference>
<dbReference type="Proteomes" id="UP001153954">
    <property type="component" value="Unassembled WGS sequence"/>
</dbReference>
<dbReference type="CDD" id="cd00190">
    <property type="entry name" value="Tryp_SPc"/>
    <property type="match status" value="1"/>
</dbReference>
<dbReference type="InterPro" id="IPR051487">
    <property type="entry name" value="Ser/Thr_Proteases_Immune/Dev"/>
</dbReference>
<dbReference type="GO" id="GO:0006508">
    <property type="term" value="P:proteolysis"/>
    <property type="evidence" value="ECO:0007669"/>
    <property type="project" value="InterPro"/>
</dbReference>
<feature type="domain" description="Peptidase S1" evidence="5">
    <location>
        <begin position="119"/>
        <end position="347"/>
    </location>
</feature>
<comment type="caution">
    <text evidence="6">The sequence shown here is derived from an EMBL/GenBank/DDBJ whole genome shotgun (WGS) entry which is preliminary data.</text>
</comment>
<evidence type="ECO:0000313" key="7">
    <source>
        <dbReference type="Proteomes" id="UP001153954"/>
    </source>
</evidence>
<evidence type="ECO:0000259" key="5">
    <source>
        <dbReference type="PROSITE" id="PS50240"/>
    </source>
</evidence>
<protein>
    <recommendedName>
        <fullName evidence="5">Peptidase S1 domain-containing protein</fullName>
    </recommendedName>
</protein>
<dbReference type="AlphaFoldDB" id="A0AAU9V8C1"/>
<dbReference type="EMBL" id="CAKOGL010000029">
    <property type="protein sequence ID" value="CAH2106343.1"/>
    <property type="molecule type" value="Genomic_DNA"/>
</dbReference>
<evidence type="ECO:0000256" key="4">
    <source>
        <dbReference type="SAM" id="SignalP"/>
    </source>
</evidence>
<dbReference type="PANTHER" id="PTHR24256">
    <property type="entry name" value="TRYPTASE-RELATED"/>
    <property type="match status" value="1"/>
</dbReference>
<dbReference type="PROSITE" id="PS50240">
    <property type="entry name" value="TRYPSIN_DOM"/>
    <property type="match status" value="1"/>
</dbReference>
<dbReference type="InterPro" id="IPR043504">
    <property type="entry name" value="Peptidase_S1_PA_chymotrypsin"/>
</dbReference>
<dbReference type="SUPFAM" id="SSF50494">
    <property type="entry name" value="Trypsin-like serine proteases"/>
    <property type="match status" value="1"/>
</dbReference>
<dbReference type="InterPro" id="IPR001254">
    <property type="entry name" value="Trypsin_dom"/>
</dbReference>
<comment type="similarity">
    <text evidence="2">Belongs to the peptidase S1 family. CLIP subfamily.</text>
</comment>
<sequence>MRKFQLCIGFFLWIITVCITAIEKENSQNNNNGDDKIANTGPYYPNPDNLKGQKPLNPNVFQNPYFIQKSNPKSTTLNNGNSKLFGVVNSDNQCKVQMSLPPDPTFGCCGQEMSDSTGLAGGKNTKLDQFAWTVLLNIIFSRSREAKIFDIEITLAEYDKRTFPRDCANIEIGLSKNRKCIDNVLMHAKNIIIHPEYDDDRLDNDIALIEIDGYAPYTRHIRPICLPSINLDDPEFSNLPLTAVGWGRNGIYNTNVKKSTIVHLVPHDECEISYPYLSIAQICAAGHTGEVTCKGDSGGPLMLQYRTIYYVVGVVSGKRSDSPCGSSVPSLYSNVYYYVPWIRSVIES</sequence>
<evidence type="ECO:0000313" key="6">
    <source>
        <dbReference type="EMBL" id="CAH2106343.1"/>
    </source>
</evidence>
<name>A0AAU9V8C1_EUPED</name>
<dbReference type="GO" id="GO:0004252">
    <property type="term" value="F:serine-type endopeptidase activity"/>
    <property type="evidence" value="ECO:0007669"/>
    <property type="project" value="InterPro"/>
</dbReference>
<evidence type="ECO:0000256" key="2">
    <source>
        <dbReference type="ARBA" id="ARBA00024195"/>
    </source>
</evidence>
<proteinExistence type="inferred from homology"/>
<feature type="signal peptide" evidence="4">
    <location>
        <begin position="1"/>
        <end position="21"/>
    </location>
</feature>
<dbReference type="Gene3D" id="2.40.10.10">
    <property type="entry name" value="Trypsin-like serine proteases"/>
    <property type="match status" value="1"/>
</dbReference>
<feature type="region of interest" description="Disordered" evidence="3">
    <location>
        <begin position="28"/>
        <end position="54"/>
    </location>
</feature>
<dbReference type="SMART" id="SM00020">
    <property type="entry name" value="Tryp_SPc"/>
    <property type="match status" value="1"/>
</dbReference>
<organism evidence="6 7">
    <name type="scientific">Euphydryas editha</name>
    <name type="common">Edith's checkerspot</name>
    <dbReference type="NCBI Taxonomy" id="104508"/>
    <lineage>
        <taxon>Eukaryota</taxon>
        <taxon>Metazoa</taxon>
        <taxon>Ecdysozoa</taxon>
        <taxon>Arthropoda</taxon>
        <taxon>Hexapoda</taxon>
        <taxon>Insecta</taxon>
        <taxon>Pterygota</taxon>
        <taxon>Neoptera</taxon>
        <taxon>Endopterygota</taxon>
        <taxon>Lepidoptera</taxon>
        <taxon>Glossata</taxon>
        <taxon>Ditrysia</taxon>
        <taxon>Papilionoidea</taxon>
        <taxon>Nymphalidae</taxon>
        <taxon>Nymphalinae</taxon>
        <taxon>Euphydryas</taxon>
    </lineage>
</organism>
<keyword evidence="7" id="KW-1185">Reference proteome</keyword>
<evidence type="ECO:0000256" key="3">
    <source>
        <dbReference type="SAM" id="MobiDB-lite"/>
    </source>
</evidence>
<accession>A0AAU9V8C1</accession>
<dbReference type="InterPro" id="IPR009003">
    <property type="entry name" value="Peptidase_S1_PA"/>
</dbReference>
<reference evidence="6" key="1">
    <citation type="submission" date="2022-03" db="EMBL/GenBank/DDBJ databases">
        <authorList>
            <person name="Tunstrom K."/>
        </authorList>
    </citation>
    <scope>NUCLEOTIDE SEQUENCE</scope>
</reference>